<dbReference type="Proteomes" id="UP000308652">
    <property type="component" value="Unassembled WGS sequence"/>
</dbReference>
<accession>A0A5C3LUI0</accession>
<evidence type="ECO:0000256" key="1">
    <source>
        <dbReference type="SAM" id="MobiDB-lite"/>
    </source>
</evidence>
<dbReference type="CDD" id="cd06464">
    <property type="entry name" value="ACD_sHsps-like"/>
    <property type="match status" value="1"/>
</dbReference>
<feature type="compositionally biased region" description="Low complexity" evidence="1">
    <location>
        <begin position="40"/>
        <end position="76"/>
    </location>
</feature>
<name>A0A5C3LUI0_9AGAR</name>
<proteinExistence type="predicted"/>
<sequence length="337" mass="35905">MPPSSSTRPPPLSSSHSYSQQQTAQPYASPMVKMPSYSAPPTSYHSPLSSSSSSSPHYSQTPGSSHHSGSSHSSSGQDYFSPYAPSSSSHSPLSPLSESSSSSGSSRHSGGSTPASTPYPVITATVTARNPRTPGPSSHSQSGYPPQGTHGQTPEMLQQFALRIPHPPTLSLAALRHPFSSSNANSSHSPSSPHSPNSPFVSTSSRPHSHSSSSSSSPYPHSHAGGYDLPSPMDRSRRTAPPSSSPHMSISSNPNKHTLSVQLPTSIQPEMVTISANKGDKIKVVADAWHMEDDCHYEWQISFAPHDIDMSAVHAKFDPDGRLTIDVRRLPRYTGYH</sequence>
<feature type="compositionally biased region" description="Pro residues" evidence="1">
    <location>
        <begin position="1"/>
        <end position="12"/>
    </location>
</feature>
<gene>
    <name evidence="2" type="ORF">BDQ12DRAFT_239064</name>
</gene>
<protein>
    <recommendedName>
        <fullName evidence="4">SHSP domain-containing protein</fullName>
    </recommendedName>
</protein>
<dbReference type="InterPro" id="IPR008978">
    <property type="entry name" value="HSP20-like_chaperone"/>
</dbReference>
<feature type="compositionally biased region" description="Low complexity" evidence="1">
    <location>
        <begin position="85"/>
        <end position="112"/>
    </location>
</feature>
<feature type="compositionally biased region" description="Low complexity" evidence="1">
    <location>
        <begin position="241"/>
        <end position="254"/>
    </location>
</feature>
<evidence type="ECO:0008006" key="4">
    <source>
        <dbReference type="Google" id="ProtNLM"/>
    </source>
</evidence>
<dbReference type="OrthoDB" id="3253535at2759"/>
<evidence type="ECO:0000313" key="3">
    <source>
        <dbReference type="Proteomes" id="UP000308652"/>
    </source>
</evidence>
<dbReference type="EMBL" id="ML213612">
    <property type="protein sequence ID" value="TFK36734.1"/>
    <property type="molecule type" value="Genomic_DNA"/>
</dbReference>
<feature type="compositionally biased region" description="Polar residues" evidence="1">
    <location>
        <begin position="124"/>
        <end position="156"/>
    </location>
</feature>
<dbReference type="STRING" id="68775.A0A5C3LUI0"/>
<feature type="region of interest" description="Disordered" evidence="1">
    <location>
        <begin position="1"/>
        <end position="259"/>
    </location>
</feature>
<reference evidence="2 3" key="1">
    <citation type="journal article" date="2019" name="Nat. Ecol. Evol.">
        <title>Megaphylogeny resolves global patterns of mushroom evolution.</title>
        <authorList>
            <person name="Varga T."/>
            <person name="Krizsan K."/>
            <person name="Foldi C."/>
            <person name="Dima B."/>
            <person name="Sanchez-Garcia M."/>
            <person name="Sanchez-Ramirez S."/>
            <person name="Szollosi G.J."/>
            <person name="Szarkandi J.G."/>
            <person name="Papp V."/>
            <person name="Albert L."/>
            <person name="Andreopoulos W."/>
            <person name="Angelini C."/>
            <person name="Antonin V."/>
            <person name="Barry K.W."/>
            <person name="Bougher N.L."/>
            <person name="Buchanan P."/>
            <person name="Buyck B."/>
            <person name="Bense V."/>
            <person name="Catcheside P."/>
            <person name="Chovatia M."/>
            <person name="Cooper J."/>
            <person name="Damon W."/>
            <person name="Desjardin D."/>
            <person name="Finy P."/>
            <person name="Geml J."/>
            <person name="Haridas S."/>
            <person name="Hughes K."/>
            <person name="Justo A."/>
            <person name="Karasinski D."/>
            <person name="Kautmanova I."/>
            <person name="Kiss B."/>
            <person name="Kocsube S."/>
            <person name="Kotiranta H."/>
            <person name="LaButti K.M."/>
            <person name="Lechner B.E."/>
            <person name="Liimatainen K."/>
            <person name="Lipzen A."/>
            <person name="Lukacs Z."/>
            <person name="Mihaltcheva S."/>
            <person name="Morgado L.N."/>
            <person name="Niskanen T."/>
            <person name="Noordeloos M.E."/>
            <person name="Ohm R.A."/>
            <person name="Ortiz-Santana B."/>
            <person name="Ovrebo C."/>
            <person name="Racz N."/>
            <person name="Riley R."/>
            <person name="Savchenko A."/>
            <person name="Shiryaev A."/>
            <person name="Soop K."/>
            <person name="Spirin V."/>
            <person name="Szebenyi C."/>
            <person name="Tomsovsky M."/>
            <person name="Tulloss R.E."/>
            <person name="Uehling J."/>
            <person name="Grigoriev I.V."/>
            <person name="Vagvolgyi C."/>
            <person name="Papp T."/>
            <person name="Martin F.M."/>
            <person name="Miettinen O."/>
            <person name="Hibbett D.S."/>
            <person name="Nagy L.G."/>
        </authorList>
    </citation>
    <scope>NUCLEOTIDE SEQUENCE [LARGE SCALE GENOMIC DNA]</scope>
    <source>
        <strain evidence="2 3">CBS 166.37</strain>
    </source>
</reference>
<evidence type="ECO:0000313" key="2">
    <source>
        <dbReference type="EMBL" id="TFK36734.1"/>
    </source>
</evidence>
<feature type="compositionally biased region" description="Low complexity" evidence="1">
    <location>
        <begin position="177"/>
        <end position="223"/>
    </location>
</feature>
<dbReference type="AlphaFoldDB" id="A0A5C3LUI0"/>
<keyword evidence="3" id="KW-1185">Reference proteome</keyword>
<organism evidence="2 3">
    <name type="scientific">Crucibulum laeve</name>
    <dbReference type="NCBI Taxonomy" id="68775"/>
    <lineage>
        <taxon>Eukaryota</taxon>
        <taxon>Fungi</taxon>
        <taxon>Dikarya</taxon>
        <taxon>Basidiomycota</taxon>
        <taxon>Agaricomycotina</taxon>
        <taxon>Agaricomycetes</taxon>
        <taxon>Agaricomycetidae</taxon>
        <taxon>Agaricales</taxon>
        <taxon>Agaricineae</taxon>
        <taxon>Nidulariaceae</taxon>
        <taxon>Crucibulum</taxon>
    </lineage>
</organism>
<dbReference type="Gene3D" id="2.60.40.790">
    <property type="match status" value="1"/>
</dbReference>